<name>A0ABU5NCE0_9RICK</name>
<evidence type="ECO:0000256" key="1">
    <source>
        <dbReference type="ARBA" id="ARBA00001561"/>
    </source>
</evidence>
<evidence type="ECO:0000259" key="6">
    <source>
        <dbReference type="SMART" id="SM00644"/>
    </source>
</evidence>
<dbReference type="SMART" id="SM00644">
    <property type="entry name" value="Ami_2"/>
    <property type="match status" value="1"/>
</dbReference>
<dbReference type="Gene3D" id="3.40.80.10">
    <property type="entry name" value="Peptidoglycan recognition protein-like"/>
    <property type="match status" value="1"/>
</dbReference>
<evidence type="ECO:0000256" key="5">
    <source>
        <dbReference type="ARBA" id="ARBA00023316"/>
    </source>
</evidence>
<evidence type="ECO:0000313" key="8">
    <source>
        <dbReference type="Proteomes" id="UP001291687"/>
    </source>
</evidence>
<dbReference type="EC" id="3.5.1.28" evidence="3"/>
<dbReference type="InterPro" id="IPR002477">
    <property type="entry name" value="Peptidoglycan-bd-like"/>
</dbReference>
<comment type="caution">
    <text evidence="7">The sequence shown here is derived from an EMBL/GenBank/DDBJ whole genome shotgun (WGS) entry which is preliminary data.</text>
</comment>
<reference evidence="7 8" key="1">
    <citation type="submission" date="2023-03" db="EMBL/GenBank/DDBJ databases">
        <title>Host association and intracellularity evolved multiple times independently in the Rickettsiales.</title>
        <authorList>
            <person name="Castelli M."/>
            <person name="Nardi T."/>
            <person name="Gammuto L."/>
            <person name="Bellinzona G."/>
            <person name="Sabaneyeva E."/>
            <person name="Potekhin A."/>
            <person name="Serra V."/>
            <person name="Petroni G."/>
            <person name="Sassera D."/>
        </authorList>
    </citation>
    <scope>NUCLEOTIDE SEQUENCE [LARGE SCALE GENOMIC DNA]</scope>
    <source>
        <strain evidence="7 8">Sr 2-6</strain>
    </source>
</reference>
<dbReference type="InterPro" id="IPR051206">
    <property type="entry name" value="NAMLAA_amidase_2"/>
</dbReference>
<sequence>MLINANFTSPNFTDRKKPIEYIIVHYTEMPFNLALNRLIDKEAEVSSHYLIKEDGEIFQLVADDKIAWHAGKSFWKGQSALNQNSIGIELDNLGNNKFSREQINSCLTLSKVLVQKYSVPSINFIGHSDVAPDRKIDPGIFFDWQFFANNDLGIWHDVSRLEYKELYYFGDKGDMIRKLQHNLAQLGYKIEESSEFDMQTNYVIRAFQSKFYPSLLLKRGVNFFNDFESIYSWDSVSEEMLAKLLIKY</sequence>
<dbReference type="Gene3D" id="1.10.101.10">
    <property type="entry name" value="PGBD-like superfamily/PGBD"/>
    <property type="match status" value="1"/>
</dbReference>
<dbReference type="InterPro" id="IPR036505">
    <property type="entry name" value="Amidase/PGRP_sf"/>
</dbReference>
<comment type="similarity">
    <text evidence="2">Belongs to the N-acetylmuramoyl-L-alanine amidase 2 family.</text>
</comment>
<dbReference type="InterPro" id="IPR002502">
    <property type="entry name" value="Amidase_domain"/>
</dbReference>
<dbReference type="Pfam" id="PF01510">
    <property type="entry name" value="Amidase_2"/>
    <property type="match status" value="1"/>
</dbReference>
<evidence type="ECO:0000256" key="3">
    <source>
        <dbReference type="ARBA" id="ARBA00011901"/>
    </source>
</evidence>
<dbReference type="EMBL" id="JARJFB010000051">
    <property type="protein sequence ID" value="MEA0970835.1"/>
    <property type="molecule type" value="Genomic_DNA"/>
</dbReference>
<keyword evidence="4" id="KW-0378">Hydrolase</keyword>
<dbReference type="CDD" id="cd06583">
    <property type="entry name" value="PGRP"/>
    <property type="match status" value="1"/>
</dbReference>
<keyword evidence="5" id="KW-0961">Cell wall biogenesis/degradation</keyword>
<dbReference type="InterPro" id="IPR036366">
    <property type="entry name" value="PGBDSf"/>
</dbReference>
<accession>A0ABU5NCE0</accession>
<gene>
    <name evidence="7" type="ORF">Megvenef_00804</name>
</gene>
<dbReference type="Pfam" id="PF01471">
    <property type="entry name" value="PG_binding_1"/>
    <property type="match status" value="1"/>
</dbReference>
<evidence type="ECO:0000256" key="2">
    <source>
        <dbReference type="ARBA" id="ARBA00007553"/>
    </source>
</evidence>
<organism evidence="7 8">
    <name type="scientific">Candidatus Megaera venefica</name>
    <dbReference type="NCBI Taxonomy" id="2055910"/>
    <lineage>
        <taxon>Bacteria</taxon>
        <taxon>Pseudomonadati</taxon>
        <taxon>Pseudomonadota</taxon>
        <taxon>Alphaproteobacteria</taxon>
        <taxon>Rickettsiales</taxon>
        <taxon>Rickettsiaceae</taxon>
        <taxon>Candidatus Megaera</taxon>
    </lineage>
</organism>
<dbReference type="RefSeq" id="WP_322776733.1">
    <property type="nucleotide sequence ID" value="NZ_JARJFB010000051.1"/>
</dbReference>
<proteinExistence type="inferred from homology"/>
<dbReference type="PANTHER" id="PTHR30417">
    <property type="entry name" value="N-ACETYLMURAMOYL-L-ALANINE AMIDASE AMID"/>
    <property type="match status" value="1"/>
</dbReference>
<keyword evidence="8" id="KW-1185">Reference proteome</keyword>
<feature type="domain" description="N-acetylmuramoyl-L-alanine amidase" evidence="6">
    <location>
        <begin position="7"/>
        <end position="139"/>
    </location>
</feature>
<dbReference type="SUPFAM" id="SSF47090">
    <property type="entry name" value="PGBD-like"/>
    <property type="match status" value="1"/>
</dbReference>
<dbReference type="PANTHER" id="PTHR30417:SF1">
    <property type="entry name" value="N-ACETYLMURAMOYL-L-ALANINE AMIDASE AMID"/>
    <property type="match status" value="1"/>
</dbReference>
<evidence type="ECO:0000313" key="7">
    <source>
        <dbReference type="EMBL" id="MEA0970835.1"/>
    </source>
</evidence>
<dbReference type="Proteomes" id="UP001291687">
    <property type="component" value="Unassembled WGS sequence"/>
</dbReference>
<dbReference type="SUPFAM" id="SSF55846">
    <property type="entry name" value="N-acetylmuramoyl-L-alanine amidase-like"/>
    <property type="match status" value="1"/>
</dbReference>
<comment type="catalytic activity">
    <reaction evidence="1">
        <text>Hydrolyzes the link between N-acetylmuramoyl residues and L-amino acid residues in certain cell-wall glycopeptides.</text>
        <dbReference type="EC" id="3.5.1.28"/>
    </reaction>
</comment>
<evidence type="ECO:0000256" key="4">
    <source>
        <dbReference type="ARBA" id="ARBA00022801"/>
    </source>
</evidence>
<protein>
    <recommendedName>
        <fullName evidence="3">N-acetylmuramoyl-L-alanine amidase</fullName>
        <ecNumber evidence="3">3.5.1.28</ecNumber>
    </recommendedName>
</protein>
<dbReference type="InterPro" id="IPR036365">
    <property type="entry name" value="PGBD-like_sf"/>
</dbReference>